<keyword evidence="1" id="KW-1015">Disulfide bond</keyword>
<dbReference type="SUPFAM" id="SSF49854">
    <property type="entry name" value="Spermadhesin, CUB domain"/>
    <property type="match status" value="1"/>
</dbReference>
<dbReference type="EMBL" id="SUNJ01012985">
    <property type="protein sequence ID" value="TPP57600.1"/>
    <property type="molecule type" value="Genomic_DNA"/>
</dbReference>
<reference evidence="2 3" key="1">
    <citation type="submission" date="2019-04" db="EMBL/GenBank/DDBJ databases">
        <title>Annotation for the trematode Fasciola gigantica.</title>
        <authorList>
            <person name="Choi Y.-J."/>
        </authorList>
    </citation>
    <scope>NUCLEOTIDE SEQUENCE [LARGE SCALE GENOMIC DNA]</scope>
    <source>
        <strain evidence="2">Uganda_cow_1</strain>
    </source>
</reference>
<name>A0A504YI65_FASGI</name>
<accession>A0A504YI65</accession>
<dbReference type="InterPro" id="IPR000859">
    <property type="entry name" value="CUB_dom"/>
</dbReference>
<dbReference type="OrthoDB" id="291007at2759"/>
<evidence type="ECO:0000256" key="1">
    <source>
        <dbReference type="ARBA" id="ARBA00023157"/>
    </source>
</evidence>
<evidence type="ECO:0000313" key="3">
    <source>
        <dbReference type="Proteomes" id="UP000316759"/>
    </source>
</evidence>
<proteinExistence type="predicted"/>
<organism evidence="2 3">
    <name type="scientific">Fasciola gigantica</name>
    <name type="common">Giant liver fluke</name>
    <dbReference type="NCBI Taxonomy" id="46835"/>
    <lineage>
        <taxon>Eukaryota</taxon>
        <taxon>Metazoa</taxon>
        <taxon>Spiralia</taxon>
        <taxon>Lophotrochozoa</taxon>
        <taxon>Platyhelminthes</taxon>
        <taxon>Trematoda</taxon>
        <taxon>Digenea</taxon>
        <taxon>Plagiorchiida</taxon>
        <taxon>Echinostomata</taxon>
        <taxon>Echinostomatoidea</taxon>
        <taxon>Fasciolidae</taxon>
        <taxon>Fasciola</taxon>
    </lineage>
</organism>
<evidence type="ECO:0000313" key="2">
    <source>
        <dbReference type="EMBL" id="TPP57600.1"/>
    </source>
</evidence>
<dbReference type="AlphaFoldDB" id="A0A504YI65"/>
<gene>
    <name evidence="2" type="ORF">FGIG_02029</name>
</gene>
<evidence type="ECO:0008006" key="4">
    <source>
        <dbReference type="Google" id="ProtNLM"/>
    </source>
</evidence>
<dbReference type="InterPro" id="IPR035914">
    <property type="entry name" value="Sperma_CUB_dom_sf"/>
</dbReference>
<dbReference type="Proteomes" id="UP000316759">
    <property type="component" value="Unassembled WGS sequence"/>
</dbReference>
<keyword evidence="3" id="KW-1185">Reference proteome</keyword>
<dbReference type="Gene3D" id="2.60.120.290">
    <property type="entry name" value="Spermadhesin, CUB domain"/>
    <property type="match status" value="1"/>
</dbReference>
<protein>
    <recommendedName>
        <fullName evidence="4">CUB domain-containing protein</fullName>
    </recommendedName>
</protein>
<sequence>MSKRGSFQCNKCAPNLGKPISCYYVLQSKGTGHIHLTLNVTEIDRHASITIRQGFHGHNLLEDTLKQPGSYTKIARGTTMVIGLELSTAIWSAVSFNFDFETINREGGHVCIRMPLTQKTTSIFGPAASLEIYDGDKTTDPLLVIYDKTSAPPVESTGNAMLIYFHSYLSTSAPGFSAFVRGVEDLIT</sequence>
<comment type="caution">
    <text evidence="2">The sequence shown here is derived from an EMBL/GenBank/DDBJ whole genome shotgun (WGS) entry which is preliminary data.</text>
</comment>
<dbReference type="CDD" id="cd00041">
    <property type="entry name" value="CUB"/>
    <property type="match status" value="1"/>
</dbReference>